<proteinExistence type="predicted"/>
<evidence type="ECO:0000256" key="1">
    <source>
        <dbReference type="SAM" id="MobiDB-lite"/>
    </source>
</evidence>
<keyword evidence="3" id="KW-1185">Reference proteome</keyword>
<organism evidence="2 3">
    <name type="scientific">Rhizophagus clarus</name>
    <dbReference type="NCBI Taxonomy" id="94130"/>
    <lineage>
        <taxon>Eukaryota</taxon>
        <taxon>Fungi</taxon>
        <taxon>Fungi incertae sedis</taxon>
        <taxon>Mucoromycota</taxon>
        <taxon>Glomeromycotina</taxon>
        <taxon>Glomeromycetes</taxon>
        <taxon>Glomerales</taxon>
        <taxon>Glomeraceae</taxon>
        <taxon>Rhizophagus</taxon>
    </lineage>
</organism>
<dbReference type="AlphaFoldDB" id="A0A2Z6QG35"/>
<dbReference type="EMBL" id="BEXD01000053">
    <property type="protein sequence ID" value="GBB83784.1"/>
    <property type="molecule type" value="Genomic_DNA"/>
</dbReference>
<feature type="region of interest" description="Disordered" evidence="1">
    <location>
        <begin position="46"/>
        <end position="73"/>
    </location>
</feature>
<comment type="caution">
    <text evidence="2">The sequence shown here is derived from an EMBL/GenBank/DDBJ whole genome shotgun (WGS) entry which is preliminary data.</text>
</comment>
<evidence type="ECO:0000313" key="3">
    <source>
        <dbReference type="Proteomes" id="UP000247702"/>
    </source>
</evidence>
<dbReference type="Proteomes" id="UP000247702">
    <property type="component" value="Unassembled WGS sequence"/>
</dbReference>
<evidence type="ECO:0000313" key="2">
    <source>
        <dbReference type="EMBL" id="GBB83784.1"/>
    </source>
</evidence>
<name>A0A2Z6QG35_9GLOM</name>
<protein>
    <submittedName>
        <fullName evidence="2">Uncharacterized protein</fullName>
    </submittedName>
</protein>
<feature type="compositionally biased region" description="Acidic residues" evidence="1">
    <location>
        <begin position="54"/>
        <end position="65"/>
    </location>
</feature>
<accession>A0A2Z6QG35</accession>
<gene>
    <name evidence="2" type="ORF">RclHR1_10450007</name>
</gene>
<sequence length="114" mass="13004">MSSINNLSVNSVDDFFDNIADYEKDFSFIRNNKSAFYFAKKGALENKNNSSMDDNLENEENDDQSEITSSTNNADAELEIAQIMATNLSKCVIMDVIDERLQRCNSDNKLQDLW</sequence>
<reference evidence="2 3" key="1">
    <citation type="submission" date="2017-11" db="EMBL/GenBank/DDBJ databases">
        <title>The genome of Rhizophagus clarus HR1 reveals common genetic basis of auxotrophy among arbuscular mycorrhizal fungi.</title>
        <authorList>
            <person name="Kobayashi Y."/>
        </authorList>
    </citation>
    <scope>NUCLEOTIDE SEQUENCE [LARGE SCALE GENOMIC DNA]</scope>
    <source>
        <strain evidence="2 3">HR1</strain>
    </source>
</reference>